<protein>
    <submittedName>
        <fullName evidence="1">Uncharacterized protein</fullName>
    </submittedName>
</protein>
<name>A0A2C9XSJ0_9ENTE</name>
<reference evidence="1 2" key="1">
    <citation type="submission" date="2017-05" db="EMBL/GenBank/DDBJ databases">
        <title>The Genome Sequence of Enterococcus sp. 10A9_DIV0425.</title>
        <authorList>
            <consortium name="The Broad Institute Genomics Platform"/>
            <consortium name="The Broad Institute Genomic Center for Infectious Diseases"/>
            <person name="Earl A."/>
            <person name="Manson A."/>
            <person name="Schwartman J."/>
            <person name="Gilmore M."/>
            <person name="Abouelleil A."/>
            <person name="Cao P."/>
            <person name="Chapman S."/>
            <person name="Cusick C."/>
            <person name="Shea T."/>
            <person name="Young S."/>
            <person name="Neafsey D."/>
            <person name="Nusbaum C."/>
            <person name="Birren B."/>
        </authorList>
    </citation>
    <scope>NUCLEOTIDE SEQUENCE [LARGE SCALE GENOMIC DNA]</scope>
    <source>
        <strain evidence="1 2">10A9_DIV0425</strain>
    </source>
</reference>
<keyword evidence="2" id="KW-1185">Reference proteome</keyword>
<dbReference type="EMBL" id="NGMO01000001">
    <property type="protein sequence ID" value="OTP12374.1"/>
    <property type="molecule type" value="Genomic_DNA"/>
</dbReference>
<proteinExistence type="predicted"/>
<evidence type="ECO:0000313" key="2">
    <source>
        <dbReference type="Proteomes" id="UP000194933"/>
    </source>
</evidence>
<gene>
    <name evidence="1" type="ORF">A5844_000607</name>
</gene>
<evidence type="ECO:0000313" key="1">
    <source>
        <dbReference type="EMBL" id="OTP12374.1"/>
    </source>
</evidence>
<dbReference type="Proteomes" id="UP000194933">
    <property type="component" value="Unassembled WGS sequence"/>
</dbReference>
<accession>A0A2C9XSJ0</accession>
<sequence length="91" mass="10377">MIQDLATKLDEKTHSYDFKEDQGLTTQVKNLPSPNHKALEAIRDPLSNMDSELLKESLKLKVTLSLLNLIKLNLIKHTLKAILNAYHSLIR</sequence>
<comment type="caution">
    <text evidence="1">The sequence shown here is derived from an EMBL/GenBank/DDBJ whole genome shotgun (WGS) entry which is preliminary data.</text>
</comment>
<dbReference type="AlphaFoldDB" id="A0A2C9XSJ0"/>
<organism evidence="1 2">
    <name type="scientific">Candidatus Enterococcus wittei</name>
    <dbReference type="NCBI Taxonomy" id="1987383"/>
    <lineage>
        <taxon>Bacteria</taxon>
        <taxon>Bacillati</taxon>
        <taxon>Bacillota</taxon>
        <taxon>Bacilli</taxon>
        <taxon>Lactobacillales</taxon>
        <taxon>Enterococcaceae</taxon>
        <taxon>Enterococcus</taxon>
    </lineage>
</organism>